<keyword evidence="4 7" id="KW-0238">DNA-binding</keyword>
<evidence type="ECO:0000256" key="1">
    <source>
        <dbReference type="ARBA" id="ARBA00005384"/>
    </source>
</evidence>
<dbReference type="InterPro" id="IPR015421">
    <property type="entry name" value="PyrdxlP-dep_Trfase_major"/>
</dbReference>
<evidence type="ECO:0000256" key="5">
    <source>
        <dbReference type="ARBA" id="ARBA00023163"/>
    </source>
</evidence>
<dbReference type="AlphaFoldDB" id="A0A2S9I8S8"/>
<reference evidence="7 8" key="1">
    <citation type="submission" date="2017-10" db="EMBL/GenBank/DDBJ databases">
        <title>Draft genome of two endophytic bacteria isolated from 'guarana' Paullinia cupana (Mart.) Ducke.</title>
        <authorList>
            <person name="Siqueira K.A."/>
            <person name="Liotti R.G."/>
            <person name="Mendes T.A."/>
            <person name="Soares M.A."/>
        </authorList>
    </citation>
    <scope>NUCLEOTIDE SEQUENCE [LARGE SCALE GENOMIC DNA]</scope>
    <source>
        <strain evidence="7 8">342</strain>
    </source>
</reference>
<dbReference type="RefSeq" id="WP_105594121.1">
    <property type="nucleotide sequence ID" value="NZ_PDET01000013.1"/>
</dbReference>
<dbReference type="InterPro" id="IPR051446">
    <property type="entry name" value="HTH_trans_reg/aminotransferase"/>
</dbReference>
<dbReference type="PANTHER" id="PTHR46577">
    <property type="entry name" value="HTH-TYPE TRANSCRIPTIONAL REGULATORY PROTEIN GABR"/>
    <property type="match status" value="1"/>
</dbReference>
<dbReference type="CDD" id="cd07377">
    <property type="entry name" value="WHTH_GntR"/>
    <property type="match status" value="1"/>
</dbReference>
<dbReference type="InterPro" id="IPR000524">
    <property type="entry name" value="Tscrpt_reg_HTH_GntR"/>
</dbReference>
<dbReference type="SMART" id="SM00345">
    <property type="entry name" value="HTH_GNTR"/>
    <property type="match status" value="1"/>
</dbReference>
<dbReference type="PANTHER" id="PTHR46577:SF1">
    <property type="entry name" value="HTH-TYPE TRANSCRIPTIONAL REGULATORY PROTEIN GABR"/>
    <property type="match status" value="1"/>
</dbReference>
<keyword evidence="3" id="KW-0805">Transcription regulation</keyword>
<name>A0A2S9I8S8_9GAMM</name>
<comment type="similarity">
    <text evidence="1">In the C-terminal section; belongs to the class-I pyridoxal-phosphate-dependent aminotransferase family.</text>
</comment>
<dbReference type="InterPro" id="IPR036388">
    <property type="entry name" value="WH-like_DNA-bd_sf"/>
</dbReference>
<dbReference type="SUPFAM" id="SSF46785">
    <property type="entry name" value="Winged helix' DNA-binding domain"/>
    <property type="match status" value="1"/>
</dbReference>
<dbReference type="CDD" id="cd00609">
    <property type="entry name" value="AAT_like"/>
    <property type="match status" value="1"/>
</dbReference>
<evidence type="ECO:0000313" key="8">
    <source>
        <dbReference type="Proteomes" id="UP000239181"/>
    </source>
</evidence>
<organism evidence="7 8">
    <name type="scientific">Pantoea coffeiphila</name>
    <dbReference type="NCBI Taxonomy" id="1465635"/>
    <lineage>
        <taxon>Bacteria</taxon>
        <taxon>Pseudomonadati</taxon>
        <taxon>Pseudomonadota</taxon>
        <taxon>Gammaproteobacteria</taxon>
        <taxon>Enterobacterales</taxon>
        <taxon>Erwiniaceae</taxon>
        <taxon>Pantoea</taxon>
    </lineage>
</organism>
<keyword evidence="5" id="KW-0804">Transcription</keyword>
<evidence type="ECO:0000256" key="4">
    <source>
        <dbReference type="ARBA" id="ARBA00023125"/>
    </source>
</evidence>
<protein>
    <submittedName>
        <fullName evidence="7">DNA-binding protein</fullName>
    </submittedName>
</protein>
<evidence type="ECO:0000259" key="6">
    <source>
        <dbReference type="PROSITE" id="PS50949"/>
    </source>
</evidence>
<dbReference type="Pfam" id="PF00155">
    <property type="entry name" value="Aminotran_1_2"/>
    <property type="match status" value="1"/>
</dbReference>
<keyword evidence="8" id="KW-1185">Reference proteome</keyword>
<dbReference type="GO" id="GO:0003677">
    <property type="term" value="F:DNA binding"/>
    <property type="evidence" value="ECO:0007669"/>
    <property type="project" value="UniProtKB-KW"/>
</dbReference>
<dbReference type="Pfam" id="PF00392">
    <property type="entry name" value="GntR"/>
    <property type="match status" value="1"/>
</dbReference>
<evidence type="ECO:0000256" key="2">
    <source>
        <dbReference type="ARBA" id="ARBA00022898"/>
    </source>
</evidence>
<dbReference type="Gene3D" id="1.10.10.10">
    <property type="entry name" value="Winged helix-like DNA-binding domain superfamily/Winged helix DNA-binding domain"/>
    <property type="match status" value="1"/>
</dbReference>
<accession>A0A2S9I8S8</accession>
<dbReference type="Proteomes" id="UP000239181">
    <property type="component" value="Unassembled WGS sequence"/>
</dbReference>
<dbReference type="InterPro" id="IPR015424">
    <property type="entry name" value="PyrdxlP-dep_Trfase"/>
</dbReference>
<sequence length="493" mass="53902">MSRTVAVVEIPSIGELDRQSGQLSQQLARALKRAIQRGELKAGDRLPSTRVLAAALGLSRGTVTLAYEQLIAEGFFQAERGAGTRVASDLTLPDKSPNDRLRDSAIPPLSARAQRYARAAGQISPMPAVPFAVSVPAGDTLPDDIWRRIGNRIRARGPGAPSGYGEPAGAPELREAIAEYVRKSRSVRCHAGQVIITSGTQQGLYLATQVLLEEEDKAWVEDPAYPGITSIFECHGRQQQMVRVPVDDAGLDVAEGIARCAEARAVFVTPSHQYPLGMPLSMARRSMLINWAKEHRAWIVEDDYDSELRYGGHPFPALQGLAPEQVIYLGTFSKILFPSLRLGYAVVPEGMVDAWRGARMLMDRHPPNADQYVLAHFMREGHLDRHIRRIRSVYAEKRSVLIAAIARSIPADLASVQPGDQGMHLLLWLRQDLDDRQVVRRALASGVSVRAISHMYADASRRPGLILGLGGFTGDAMEQAVRWLAAAIIAEAG</sequence>
<dbReference type="EMBL" id="PDET01000013">
    <property type="protein sequence ID" value="PRD14187.1"/>
    <property type="molecule type" value="Genomic_DNA"/>
</dbReference>
<dbReference type="SUPFAM" id="SSF53383">
    <property type="entry name" value="PLP-dependent transferases"/>
    <property type="match status" value="1"/>
</dbReference>
<feature type="domain" description="HTH gntR-type" evidence="6">
    <location>
        <begin position="21"/>
        <end position="89"/>
    </location>
</feature>
<dbReference type="GO" id="GO:0030170">
    <property type="term" value="F:pyridoxal phosphate binding"/>
    <property type="evidence" value="ECO:0007669"/>
    <property type="project" value="InterPro"/>
</dbReference>
<dbReference type="InterPro" id="IPR004839">
    <property type="entry name" value="Aminotransferase_I/II_large"/>
</dbReference>
<evidence type="ECO:0000256" key="3">
    <source>
        <dbReference type="ARBA" id="ARBA00023015"/>
    </source>
</evidence>
<dbReference type="InterPro" id="IPR036390">
    <property type="entry name" value="WH_DNA-bd_sf"/>
</dbReference>
<dbReference type="GO" id="GO:0003700">
    <property type="term" value="F:DNA-binding transcription factor activity"/>
    <property type="evidence" value="ECO:0007669"/>
    <property type="project" value="InterPro"/>
</dbReference>
<dbReference type="OrthoDB" id="9808770at2"/>
<comment type="caution">
    <text evidence="7">The sequence shown here is derived from an EMBL/GenBank/DDBJ whole genome shotgun (WGS) entry which is preliminary data.</text>
</comment>
<dbReference type="Gene3D" id="3.40.640.10">
    <property type="entry name" value="Type I PLP-dependent aspartate aminotransferase-like (Major domain)"/>
    <property type="match status" value="1"/>
</dbReference>
<proteinExistence type="inferred from homology"/>
<gene>
    <name evidence="7" type="ORF">CQW29_18030</name>
</gene>
<evidence type="ECO:0000313" key="7">
    <source>
        <dbReference type="EMBL" id="PRD14187.1"/>
    </source>
</evidence>
<keyword evidence="2" id="KW-0663">Pyridoxal phosphate</keyword>
<dbReference type="PROSITE" id="PS50949">
    <property type="entry name" value="HTH_GNTR"/>
    <property type="match status" value="1"/>
</dbReference>